<keyword evidence="4" id="KW-1185">Reference proteome</keyword>
<evidence type="ECO:0000313" key="4">
    <source>
        <dbReference type="Proteomes" id="UP000078559"/>
    </source>
</evidence>
<accession>A0A194VQ71</accession>
<evidence type="ECO:0000256" key="1">
    <source>
        <dbReference type="ARBA" id="ARBA00008779"/>
    </source>
</evidence>
<evidence type="ECO:0000313" key="3">
    <source>
        <dbReference type="EMBL" id="KUI66329.1"/>
    </source>
</evidence>
<dbReference type="EMBL" id="CM003099">
    <property type="protein sequence ID" value="KUI66329.1"/>
    <property type="molecule type" value="Genomic_DNA"/>
</dbReference>
<dbReference type="Pfam" id="PF00884">
    <property type="entry name" value="Sulfatase"/>
    <property type="match status" value="1"/>
</dbReference>
<dbReference type="AlphaFoldDB" id="A0A194VQ71"/>
<dbReference type="InterPro" id="IPR000917">
    <property type="entry name" value="Sulfatase_N"/>
</dbReference>
<protein>
    <submittedName>
        <fullName evidence="3">Arylsulfatase</fullName>
    </submittedName>
</protein>
<dbReference type="SUPFAM" id="SSF53649">
    <property type="entry name" value="Alkaline phosphatase-like"/>
    <property type="match status" value="1"/>
</dbReference>
<dbReference type="OrthoDB" id="96314at2759"/>
<name>A0A194VQ71_CYTMA</name>
<comment type="similarity">
    <text evidence="1">Belongs to the sulfatase family.</text>
</comment>
<dbReference type="Proteomes" id="UP000078559">
    <property type="component" value="Chromosome 2"/>
</dbReference>
<dbReference type="GO" id="GO:0005539">
    <property type="term" value="F:glycosaminoglycan binding"/>
    <property type="evidence" value="ECO:0007669"/>
    <property type="project" value="TreeGrafter"/>
</dbReference>
<dbReference type="SMR" id="A0A194VQ71"/>
<dbReference type="InterPro" id="IPR017850">
    <property type="entry name" value="Alkaline_phosphatase_core_sf"/>
</dbReference>
<organism evidence="3 4">
    <name type="scientific">Cytospora mali</name>
    <name type="common">Apple Valsa canker fungus</name>
    <name type="synonym">Valsa mali</name>
    <dbReference type="NCBI Taxonomy" id="578113"/>
    <lineage>
        <taxon>Eukaryota</taxon>
        <taxon>Fungi</taxon>
        <taxon>Dikarya</taxon>
        <taxon>Ascomycota</taxon>
        <taxon>Pezizomycotina</taxon>
        <taxon>Sordariomycetes</taxon>
        <taxon>Sordariomycetidae</taxon>
        <taxon>Diaporthales</taxon>
        <taxon>Cytosporaceae</taxon>
        <taxon>Cytospora</taxon>
    </lineage>
</organism>
<dbReference type="Gene3D" id="3.40.720.10">
    <property type="entry name" value="Alkaline Phosphatase, subunit A"/>
    <property type="match status" value="2"/>
</dbReference>
<feature type="domain" description="Sulfatase N-terminal" evidence="2">
    <location>
        <begin position="40"/>
        <end position="169"/>
    </location>
</feature>
<gene>
    <name evidence="3" type="ORF">VM1G_02171</name>
</gene>
<dbReference type="PANTHER" id="PTHR43108">
    <property type="entry name" value="N-ACETYLGLUCOSAMINE-6-SULFATASE FAMILY MEMBER"/>
    <property type="match status" value="1"/>
</dbReference>
<proteinExistence type="inferred from homology"/>
<evidence type="ECO:0000259" key="2">
    <source>
        <dbReference type="Pfam" id="PF00884"/>
    </source>
</evidence>
<sequence>MWTGKAAHNTNVTDLRPPYGGYPKFIDQGFNEENLPDSPFPMGWTGSEFLLDPYTYEYWNATTQRNREPPRSYEGQYSTDVIAEKSYGFLHDALQSERPFFLTIAPTAPHSNVQDGTQSPPRPTDLHKHLFPEAKSADNVKYNDEWYRNRLRTLQAVDEMIDTLVKKLDGAGAITGNPGNNVLSKRTSTFRSLCVARVSRRIMCLMWSLSHTDIAPTFLEIAGVGVATQAKYKLDGAPIPLHSPLATPERKQEHVNVEMWGIILSEGKHGFDLYHNHTYKAVRVIGEGYSFLYTVWCSGEHELYDMVNDPWQMKNIYINEDDEHVRFNVADGSQSSNLRNIVVARGVLQARLDALLLVLKSYQQEECRSPWSALHPMGGV</sequence>
<dbReference type="GO" id="GO:0008449">
    <property type="term" value="F:N-acetylglucosamine-6-sulfatase activity"/>
    <property type="evidence" value="ECO:0007669"/>
    <property type="project" value="TreeGrafter"/>
</dbReference>
<dbReference type="PANTHER" id="PTHR43108:SF8">
    <property type="entry name" value="SD21168P"/>
    <property type="match status" value="1"/>
</dbReference>
<reference evidence="3" key="1">
    <citation type="submission" date="2014-12" db="EMBL/GenBank/DDBJ databases">
        <title>Genome Sequence of Valsa Canker Pathogens Uncovers a Specific Adaption of Colonization on Woody Bark.</title>
        <authorList>
            <person name="Yin Z."/>
            <person name="Liu H."/>
            <person name="Gao X."/>
            <person name="Li Z."/>
            <person name="Song N."/>
            <person name="Ke X."/>
            <person name="Dai Q."/>
            <person name="Wu Y."/>
            <person name="Sun Y."/>
            <person name="Xu J.-R."/>
            <person name="Kang Z.K."/>
            <person name="Wang L."/>
            <person name="Huang L."/>
        </authorList>
    </citation>
    <scope>NUCLEOTIDE SEQUENCE [LARGE SCALE GENOMIC DNA]</scope>
    <source>
        <strain evidence="3">03-8</strain>
    </source>
</reference>